<keyword evidence="1" id="KW-1133">Transmembrane helix</keyword>
<keyword evidence="1" id="KW-0812">Transmembrane</keyword>
<keyword evidence="1" id="KW-0472">Membrane</keyword>
<dbReference type="AlphaFoldDB" id="A0A644XGA8"/>
<comment type="caution">
    <text evidence="2">The sequence shown here is derived from an EMBL/GenBank/DDBJ whole genome shotgun (WGS) entry which is preliminary data.</text>
</comment>
<feature type="transmembrane region" description="Helical" evidence="1">
    <location>
        <begin position="7"/>
        <end position="30"/>
    </location>
</feature>
<gene>
    <name evidence="2" type="ORF">SDC9_59509</name>
</gene>
<feature type="transmembrane region" description="Helical" evidence="1">
    <location>
        <begin position="66"/>
        <end position="88"/>
    </location>
</feature>
<organism evidence="2">
    <name type="scientific">bioreactor metagenome</name>
    <dbReference type="NCBI Taxonomy" id="1076179"/>
    <lineage>
        <taxon>unclassified sequences</taxon>
        <taxon>metagenomes</taxon>
        <taxon>ecological metagenomes</taxon>
    </lineage>
</organism>
<evidence type="ECO:0000256" key="1">
    <source>
        <dbReference type="SAM" id="Phobius"/>
    </source>
</evidence>
<proteinExistence type="predicted"/>
<name>A0A644XGA8_9ZZZZ</name>
<sequence length="89" mass="10593">MKRAIKLILWASMLVTIIIIVLTILSTYSIHYIKFFQNYHPFQVSLFFTLIIWSLEIIINKKGKNYIFYGITFIVLANLIFLFMLWGVK</sequence>
<protein>
    <submittedName>
        <fullName evidence="2">Uncharacterized protein</fullName>
    </submittedName>
</protein>
<dbReference type="EMBL" id="VSSQ01002076">
    <property type="protein sequence ID" value="MPM13154.1"/>
    <property type="molecule type" value="Genomic_DNA"/>
</dbReference>
<reference evidence="2" key="1">
    <citation type="submission" date="2019-08" db="EMBL/GenBank/DDBJ databases">
        <authorList>
            <person name="Kucharzyk K."/>
            <person name="Murdoch R.W."/>
            <person name="Higgins S."/>
            <person name="Loffler F."/>
        </authorList>
    </citation>
    <scope>NUCLEOTIDE SEQUENCE</scope>
</reference>
<evidence type="ECO:0000313" key="2">
    <source>
        <dbReference type="EMBL" id="MPM13154.1"/>
    </source>
</evidence>
<feature type="transmembrane region" description="Helical" evidence="1">
    <location>
        <begin position="42"/>
        <end position="59"/>
    </location>
</feature>
<accession>A0A644XGA8</accession>